<protein>
    <submittedName>
        <fullName evidence="1">Uncharacterized protein</fullName>
    </submittedName>
</protein>
<comment type="caution">
    <text evidence="1">The sequence shown here is derived from an EMBL/GenBank/DDBJ whole genome shotgun (WGS) entry which is preliminary data.</text>
</comment>
<reference evidence="1" key="1">
    <citation type="submission" date="2023-04" db="EMBL/GenBank/DDBJ databases">
        <title>Draft Genome sequencing of Naganishia species isolated from polar environments using Oxford Nanopore Technology.</title>
        <authorList>
            <person name="Leo P."/>
            <person name="Venkateswaran K."/>
        </authorList>
    </citation>
    <scope>NUCLEOTIDE SEQUENCE</scope>
    <source>
        <strain evidence="1">MNA-CCFEE 5261</strain>
    </source>
</reference>
<dbReference type="Proteomes" id="UP001241377">
    <property type="component" value="Unassembled WGS sequence"/>
</dbReference>
<name>A0ACC2VDP3_9TREE</name>
<organism evidence="1 2">
    <name type="scientific">Naganishia cerealis</name>
    <dbReference type="NCBI Taxonomy" id="610337"/>
    <lineage>
        <taxon>Eukaryota</taxon>
        <taxon>Fungi</taxon>
        <taxon>Dikarya</taxon>
        <taxon>Basidiomycota</taxon>
        <taxon>Agaricomycotina</taxon>
        <taxon>Tremellomycetes</taxon>
        <taxon>Filobasidiales</taxon>
        <taxon>Filobasidiaceae</taxon>
        <taxon>Naganishia</taxon>
    </lineage>
</organism>
<gene>
    <name evidence="1" type="ORF">QFC19_006920</name>
</gene>
<evidence type="ECO:0000313" key="2">
    <source>
        <dbReference type="Proteomes" id="UP001241377"/>
    </source>
</evidence>
<proteinExistence type="predicted"/>
<evidence type="ECO:0000313" key="1">
    <source>
        <dbReference type="EMBL" id="KAJ9096976.1"/>
    </source>
</evidence>
<dbReference type="EMBL" id="JASBWR010000089">
    <property type="protein sequence ID" value="KAJ9096976.1"/>
    <property type="molecule type" value="Genomic_DNA"/>
</dbReference>
<sequence length="791" mass="89687">MRRVKDNWVNATQILKCCNFPKAKRTKILEKGVQQGLHEKIQGGYGRFQGTWIPLEDAQQLAANYGLSPEMAPVLYLDLDMNTVLPKKARQLNKDGTPVKRKYVKRSKPGDTPSKKPRNDMDSSMNQEAYRMQLMAAAQPRPGPTPAPIPQTGMPYQNYQNDFIGGMVPPAVSQSSIQSEYQNYQLQFQRMQQQQQSHPQPALPQQASFYPPQQPMLNYQHTKASLSQSTNETNWSYDEHKDSDTSESSNDGTKGKNTESYASQILRFFTEENAPVPFFIHNPPYDFNINEAIDDEGHTALHWAASIGNYHMTHLLISKGANPLEVNNFGLNPLSKLILFNNCFEMKNFPKMLDELELCLINTDSNGRTPIHYLCQFSSMESKYESFRYYLSVMVAKLTSILRADANSVNLLKNVLDHQDVNRDTCLHLAARAGSAKLVRKLLSHGARDDLPNVQNETAKQLIMKLNIMGDNSNQLLLVTPMQPLYNAIHTPDTQRTTLQEEGDDDKIKLDDNKENIFMDETMKSSFEAMSTPTPDKNGLHPTNRPLTIISERTVESTPIKGEDHKISLGAAITQTYSPHPPKLDKDGKVVEDHGSRKLSMQDLSSMVNGMLNALSDSYNLQLAKLKQQQLTLESTIAEKREINEKSEQWLNTLFQTYFDHVESNEQGKQLTDEKIKEYEDTIGIKVQSLQRTLEKKDAYRLANMVEVHESQINDETSPDDSKKFELATKLTKLQYKRSRLLTDTVAAIKNYGIDSKLYKYKKLISLSSNLKVEDIDGLIDGIEESLMEAS</sequence>
<keyword evidence="2" id="KW-1185">Reference proteome</keyword>
<accession>A0ACC2VDP3</accession>